<dbReference type="Gene3D" id="2.60.120.200">
    <property type="match status" value="1"/>
</dbReference>
<dbReference type="InterPro" id="IPR051560">
    <property type="entry name" value="MAM_domain-containing"/>
</dbReference>
<dbReference type="Gene3D" id="3.40.390.10">
    <property type="entry name" value="Collagenase (Catalytic Domain)"/>
    <property type="match status" value="1"/>
</dbReference>
<dbReference type="InterPro" id="IPR000998">
    <property type="entry name" value="MAM_dom"/>
</dbReference>
<evidence type="ECO:0000313" key="4">
    <source>
        <dbReference type="Proteomes" id="UP001500433"/>
    </source>
</evidence>
<dbReference type="InterPro" id="IPR022409">
    <property type="entry name" value="PKD/Chitinase_dom"/>
</dbReference>
<feature type="domain" description="MAM" evidence="2">
    <location>
        <begin position="399"/>
        <end position="565"/>
    </location>
</feature>
<dbReference type="Pfam" id="PF00629">
    <property type="entry name" value="MAM"/>
    <property type="match status" value="1"/>
</dbReference>
<dbReference type="SUPFAM" id="SSF49299">
    <property type="entry name" value="PKD domain"/>
    <property type="match status" value="1"/>
</dbReference>
<dbReference type="InterPro" id="IPR024079">
    <property type="entry name" value="MetalloPept_cat_dom_sf"/>
</dbReference>
<dbReference type="InterPro" id="IPR008754">
    <property type="entry name" value="Peptidase_M43"/>
</dbReference>
<dbReference type="InterPro" id="IPR026444">
    <property type="entry name" value="Secre_tail"/>
</dbReference>
<dbReference type="InterPro" id="IPR035986">
    <property type="entry name" value="PKD_dom_sf"/>
</dbReference>
<reference evidence="4" key="1">
    <citation type="journal article" date="2019" name="Int. J. Syst. Evol. Microbiol.">
        <title>The Global Catalogue of Microorganisms (GCM) 10K type strain sequencing project: providing services to taxonomists for standard genome sequencing and annotation.</title>
        <authorList>
            <consortium name="The Broad Institute Genomics Platform"/>
            <consortium name="The Broad Institute Genome Sequencing Center for Infectious Disease"/>
            <person name="Wu L."/>
            <person name="Ma J."/>
        </authorList>
    </citation>
    <scope>NUCLEOTIDE SEQUENCE [LARGE SCALE GENOMIC DNA]</scope>
    <source>
        <strain evidence="4">JCM 18274</strain>
    </source>
</reference>
<dbReference type="CDD" id="cd06263">
    <property type="entry name" value="MAM"/>
    <property type="match status" value="1"/>
</dbReference>
<dbReference type="InterPro" id="IPR013783">
    <property type="entry name" value="Ig-like_fold"/>
</dbReference>
<dbReference type="Pfam" id="PF05572">
    <property type="entry name" value="Peptidase_M43"/>
    <property type="match status" value="1"/>
</dbReference>
<dbReference type="PANTHER" id="PTHR23282">
    <property type="entry name" value="APICAL ENDOSOMAL GLYCOPROTEIN PRECURSOR"/>
    <property type="match status" value="1"/>
</dbReference>
<keyword evidence="4" id="KW-1185">Reference proteome</keyword>
<dbReference type="SUPFAM" id="SSF49899">
    <property type="entry name" value="Concanavalin A-like lectins/glucanases"/>
    <property type="match status" value="1"/>
</dbReference>
<dbReference type="NCBIfam" id="NF038128">
    <property type="entry name" value="choice_anch_J"/>
    <property type="match status" value="1"/>
</dbReference>
<dbReference type="NCBIfam" id="TIGR04183">
    <property type="entry name" value="Por_Secre_tail"/>
    <property type="match status" value="1"/>
</dbReference>
<dbReference type="PROSITE" id="PS50060">
    <property type="entry name" value="MAM_2"/>
    <property type="match status" value="1"/>
</dbReference>
<organism evidence="3 4">
    <name type="scientific">Flaviramulus aquimarinus</name>
    <dbReference type="NCBI Taxonomy" id="1170456"/>
    <lineage>
        <taxon>Bacteria</taxon>
        <taxon>Pseudomonadati</taxon>
        <taxon>Bacteroidota</taxon>
        <taxon>Flavobacteriia</taxon>
        <taxon>Flavobacteriales</taxon>
        <taxon>Flavobacteriaceae</taxon>
        <taxon>Flaviramulus</taxon>
    </lineage>
</organism>
<keyword evidence="1" id="KW-0732">Signal</keyword>
<dbReference type="InterPro" id="IPR013320">
    <property type="entry name" value="ConA-like_dom_sf"/>
</dbReference>
<dbReference type="Proteomes" id="UP001500433">
    <property type="component" value="Unassembled WGS sequence"/>
</dbReference>
<name>A0ABP9FBZ6_9FLAO</name>
<gene>
    <name evidence="3" type="ORF">GCM10023311_23490</name>
</gene>
<proteinExistence type="predicted"/>
<accession>A0ABP9FBZ6</accession>
<evidence type="ECO:0000259" key="2">
    <source>
        <dbReference type="PROSITE" id="PS50060"/>
    </source>
</evidence>
<sequence>MQNVLPQMNILTSRLNLTVFSIFLLLSAFTFSQNKIEPSCGTISSTETIAYYKSISAELKKHEQDFLSSKYNKGPVPTTSINSIPVKAHVIRRSDGSGGLSQSSLNNAITNLNNQYADAYLEFFLCDGINYIDDDSLYHFKKENENTLTETHYVSGLINIYFTDYIENDSEQSICGYSDNMGRNDLVVINNSCALNNSSLAHELGHFFSLLHTHGPNNDTLTTELVNGSNCDTDGDGICDTPADPKLTNSNVDEFCNYIGSETDANGETFKPDTNNIMSYADKNCRTQFSPQQLARMYAFYMTTKNYLACSTFNANISVNESETCEESLTVNFESLSENITQWEWDIDADGVVDYTSKNPSHTYESGIYSVILKVSNKSKTIKKTFTNFIKVGTQTTLFDENFEDFDMLGNHGWTNNDVSGSGYLWYTNVGDTQSKTTGPTNYKKAEGGLNTYIYAEATGVNPGDIAEFISPCFTVNNENSELEFSYHMFGKHIGELHIDLKTEDGYINDIIPALYGSQQNNQEDAFLTKSINLSAYTNQTIKVRFRAVRGSSWDGDIAIDNIFIKTIDVAITDEFYKVYPNPVRDGIIFIKSNDPKRISTFEVSNLVGQTFLSGTVTNQPIDVSTLSSGTYLLILTNGDSRVLKRIIK</sequence>
<dbReference type="SMART" id="SM00137">
    <property type="entry name" value="MAM"/>
    <property type="match status" value="1"/>
</dbReference>
<evidence type="ECO:0000313" key="3">
    <source>
        <dbReference type="EMBL" id="GAA4898011.1"/>
    </source>
</evidence>
<dbReference type="CDD" id="cd00146">
    <property type="entry name" value="PKD"/>
    <property type="match status" value="1"/>
</dbReference>
<comment type="caution">
    <text evidence="3">The sequence shown here is derived from an EMBL/GenBank/DDBJ whole genome shotgun (WGS) entry which is preliminary data.</text>
</comment>
<dbReference type="EMBL" id="BAABJH010000006">
    <property type="protein sequence ID" value="GAA4898011.1"/>
    <property type="molecule type" value="Genomic_DNA"/>
</dbReference>
<evidence type="ECO:0000256" key="1">
    <source>
        <dbReference type="ARBA" id="ARBA00022729"/>
    </source>
</evidence>
<dbReference type="Pfam" id="PF18962">
    <property type="entry name" value="Por_Secre_tail"/>
    <property type="match status" value="1"/>
</dbReference>
<dbReference type="SUPFAM" id="SSF55486">
    <property type="entry name" value="Metalloproteases ('zincins'), catalytic domain"/>
    <property type="match status" value="1"/>
</dbReference>
<dbReference type="PANTHER" id="PTHR23282:SF101">
    <property type="entry name" value="MAM DOMAIN-CONTAINING PROTEIN"/>
    <property type="match status" value="1"/>
</dbReference>
<dbReference type="SMART" id="SM00089">
    <property type="entry name" value="PKD"/>
    <property type="match status" value="1"/>
</dbReference>
<dbReference type="Gene3D" id="2.60.40.10">
    <property type="entry name" value="Immunoglobulins"/>
    <property type="match status" value="1"/>
</dbReference>
<protein>
    <recommendedName>
        <fullName evidence="2">MAM domain-containing protein</fullName>
    </recommendedName>
</protein>